<dbReference type="NCBIfam" id="NF005968">
    <property type="entry name" value="PRK08057.1-2"/>
    <property type="match status" value="1"/>
</dbReference>
<evidence type="ECO:0000256" key="3">
    <source>
        <dbReference type="ARBA" id="ARBA00023002"/>
    </source>
</evidence>
<reference evidence="5" key="1">
    <citation type="journal article" date="2019" name="Int. J. Syst. Evol. Microbiol.">
        <title>The Global Catalogue of Microorganisms (GCM) 10K type strain sequencing project: providing services to taxonomists for standard genome sequencing and annotation.</title>
        <authorList>
            <consortium name="The Broad Institute Genomics Platform"/>
            <consortium name="The Broad Institute Genome Sequencing Center for Infectious Disease"/>
            <person name="Wu L."/>
            <person name="Ma J."/>
        </authorList>
    </citation>
    <scope>NUCLEOTIDE SEQUENCE [LARGE SCALE GENOMIC DNA]</scope>
    <source>
        <strain evidence="5">CGMCC 4.7330</strain>
    </source>
</reference>
<keyword evidence="3 4" id="KW-0560">Oxidoreductase</keyword>
<dbReference type="PANTHER" id="PTHR36925">
    <property type="entry name" value="COBALT-PRECORRIN-6A REDUCTASE"/>
    <property type="match status" value="1"/>
</dbReference>
<dbReference type="GO" id="GO:0016491">
    <property type="term" value="F:oxidoreductase activity"/>
    <property type="evidence" value="ECO:0007669"/>
    <property type="project" value="UniProtKB-KW"/>
</dbReference>
<dbReference type="EMBL" id="JBHSAX010000013">
    <property type="protein sequence ID" value="MFC3962667.1"/>
    <property type="molecule type" value="Genomic_DNA"/>
</dbReference>
<organism evidence="4 5">
    <name type="scientific">Nocardia jiangsuensis</name>
    <dbReference type="NCBI Taxonomy" id="1691563"/>
    <lineage>
        <taxon>Bacteria</taxon>
        <taxon>Bacillati</taxon>
        <taxon>Actinomycetota</taxon>
        <taxon>Actinomycetes</taxon>
        <taxon>Mycobacteriales</taxon>
        <taxon>Nocardiaceae</taxon>
        <taxon>Nocardia</taxon>
    </lineage>
</organism>
<keyword evidence="2" id="KW-0169">Cobalamin biosynthesis</keyword>
<accession>A0ABV8DRG1</accession>
<evidence type="ECO:0000313" key="5">
    <source>
        <dbReference type="Proteomes" id="UP001595696"/>
    </source>
</evidence>
<keyword evidence="5" id="KW-1185">Reference proteome</keyword>
<dbReference type="Pfam" id="PF02571">
    <property type="entry name" value="CbiJ"/>
    <property type="match status" value="1"/>
</dbReference>
<comment type="caution">
    <text evidence="4">The sequence shown here is derived from an EMBL/GenBank/DDBJ whole genome shotgun (WGS) entry which is preliminary data.</text>
</comment>
<gene>
    <name evidence="4" type="ORF">ACFO0B_11795</name>
</gene>
<dbReference type="InterPro" id="IPR003723">
    <property type="entry name" value="Precorrin-6x_reduct"/>
</dbReference>
<evidence type="ECO:0000313" key="4">
    <source>
        <dbReference type="EMBL" id="MFC3962667.1"/>
    </source>
</evidence>
<protein>
    <submittedName>
        <fullName evidence="4">Cobalt-precorrin-6A reductase</fullName>
        <ecNumber evidence="4">1.3.1.106</ecNumber>
    </submittedName>
</protein>
<dbReference type="EC" id="1.3.1.106" evidence="4"/>
<dbReference type="NCBIfam" id="TIGR00715">
    <property type="entry name" value="precor6x_red"/>
    <property type="match status" value="1"/>
</dbReference>
<evidence type="ECO:0000256" key="2">
    <source>
        <dbReference type="ARBA" id="ARBA00022573"/>
    </source>
</evidence>
<name>A0ABV8DRG1_9NOCA</name>
<comment type="pathway">
    <text evidence="1">Cofactor biosynthesis; adenosylcobalamin biosynthesis.</text>
</comment>
<dbReference type="PROSITE" id="PS51014">
    <property type="entry name" value="COBK_CBIJ"/>
    <property type="match status" value="1"/>
</dbReference>
<dbReference type="PANTHER" id="PTHR36925:SF1">
    <property type="entry name" value="COBALT-PRECORRIN-6A REDUCTASE"/>
    <property type="match status" value="1"/>
</dbReference>
<sequence length="225" mass="23458">MTRVLILGGTAEARSLARIAAVLPEGAVRVGGFGGVDGLRAYLRDNAIDVLVDATHPFAAVMSSHAAAAAAAAGIPLLHLRRPGWSGAQGDSWTRVPSLPAAAEGLCGRVFLTVGRQGVSAFAGVEEAWFLIRAIDPPDPPVPASHEILLARGPFAVDEEIELLRRQRIDVLITKDSGGPDTEAKLIAARELGVPVIVVDRPPLPAGGAPVVAGVDEAMAWLRER</sequence>
<dbReference type="RefSeq" id="WP_378612865.1">
    <property type="nucleotide sequence ID" value="NZ_JBHSAX010000013.1"/>
</dbReference>
<dbReference type="Proteomes" id="UP001595696">
    <property type="component" value="Unassembled WGS sequence"/>
</dbReference>
<proteinExistence type="predicted"/>
<evidence type="ECO:0000256" key="1">
    <source>
        <dbReference type="ARBA" id="ARBA00004953"/>
    </source>
</evidence>